<organism evidence="7 8">
    <name type="scientific">Vitis vinifera</name>
    <name type="common">Grape</name>
    <dbReference type="NCBI Taxonomy" id="29760"/>
    <lineage>
        <taxon>Eukaryota</taxon>
        <taxon>Viridiplantae</taxon>
        <taxon>Streptophyta</taxon>
        <taxon>Embryophyta</taxon>
        <taxon>Tracheophyta</taxon>
        <taxon>Spermatophyta</taxon>
        <taxon>Magnoliopsida</taxon>
        <taxon>eudicotyledons</taxon>
        <taxon>Gunneridae</taxon>
        <taxon>Pentapetalae</taxon>
        <taxon>rosids</taxon>
        <taxon>Vitales</taxon>
        <taxon>Vitaceae</taxon>
        <taxon>Viteae</taxon>
        <taxon>Vitis</taxon>
    </lineage>
</organism>
<reference evidence="8" key="1">
    <citation type="journal article" date="2007" name="Nature">
        <title>The grapevine genome sequence suggests ancestral hexaploidization in major angiosperm phyla.</title>
        <authorList>
            <consortium name="The French-Italian Public Consortium for Grapevine Genome Characterization."/>
            <person name="Jaillon O."/>
            <person name="Aury J.-M."/>
            <person name="Noel B."/>
            <person name="Policriti A."/>
            <person name="Clepet C."/>
            <person name="Casagrande A."/>
            <person name="Choisne N."/>
            <person name="Aubourg S."/>
            <person name="Vitulo N."/>
            <person name="Jubin C."/>
            <person name="Vezzi A."/>
            <person name="Legeai F."/>
            <person name="Hugueney P."/>
            <person name="Dasilva C."/>
            <person name="Horner D."/>
            <person name="Mica E."/>
            <person name="Jublot D."/>
            <person name="Poulain J."/>
            <person name="Bruyere C."/>
            <person name="Billault A."/>
            <person name="Segurens B."/>
            <person name="Gouyvenoux M."/>
            <person name="Ugarte E."/>
            <person name="Cattonaro F."/>
            <person name="Anthouard V."/>
            <person name="Vico V."/>
            <person name="Del Fabbro C."/>
            <person name="Alaux M."/>
            <person name="Di Gaspero G."/>
            <person name="Dumas V."/>
            <person name="Felice N."/>
            <person name="Paillard S."/>
            <person name="Juman I."/>
            <person name="Moroldo M."/>
            <person name="Scalabrin S."/>
            <person name="Canaguier A."/>
            <person name="Le Clainche I."/>
            <person name="Malacrida G."/>
            <person name="Durand E."/>
            <person name="Pesole G."/>
            <person name="Laucou V."/>
            <person name="Chatelet P."/>
            <person name="Merdinoglu D."/>
            <person name="Delledonne M."/>
            <person name="Pezzotti M."/>
            <person name="Lecharny A."/>
            <person name="Scarpelli C."/>
            <person name="Artiguenave F."/>
            <person name="Pe M.E."/>
            <person name="Valle G."/>
            <person name="Morgante M."/>
            <person name="Caboche M."/>
            <person name="Adam-Blondon A.-F."/>
            <person name="Weissenbach J."/>
            <person name="Quetier F."/>
            <person name="Wincker P."/>
        </authorList>
    </citation>
    <scope>NUCLEOTIDE SEQUENCE [LARGE SCALE GENOMIC DNA]</scope>
    <source>
        <strain evidence="8">cv. Pinot noir / PN40024</strain>
    </source>
</reference>
<gene>
    <name evidence="7" type="ordered locus">VIT_13s0064g00490</name>
</gene>
<dbReference type="STRING" id="29760.D7T347"/>
<dbReference type="PANTHER" id="PTHR12606">
    <property type="entry name" value="SENTRIN/SUMO-SPECIFIC PROTEASE"/>
    <property type="match status" value="1"/>
</dbReference>
<evidence type="ECO:0000313" key="7">
    <source>
        <dbReference type="EMBL" id="CBI24928.3"/>
    </source>
</evidence>
<dbReference type="GO" id="GO:0008234">
    <property type="term" value="F:cysteine-type peptidase activity"/>
    <property type="evidence" value="ECO:0007669"/>
    <property type="project" value="UniProtKB-KW"/>
</dbReference>
<keyword evidence="5" id="KW-1133">Transmembrane helix</keyword>
<evidence type="ECO:0000259" key="6">
    <source>
        <dbReference type="PROSITE" id="PS50600"/>
    </source>
</evidence>
<feature type="domain" description="Ubiquitin-like protease family profile" evidence="6">
    <location>
        <begin position="1"/>
        <end position="125"/>
    </location>
</feature>
<evidence type="ECO:0000256" key="4">
    <source>
        <dbReference type="ARBA" id="ARBA00022807"/>
    </source>
</evidence>
<protein>
    <recommendedName>
        <fullName evidence="6">Ubiquitin-like protease family profile domain-containing protein</fullName>
    </recommendedName>
</protein>
<keyword evidence="8" id="KW-1185">Reference proteome</keyword>
<dbReference type="PANTHER" id="PTHR12606:SF157">
    <property type="entry name" value="OS06G0122600 PROTEIN"/>
    <property type="match status" value="1"/>
</dbReference>
<dbReference type="PaxDb" id="29760-VIT_13s0064g00490.t01"/>
<dbReference type="InterPro" id="IPR038765">
    <property type="entry name" value="Papain-like_cys_pep_sf"/>
</dbReference>
<dbReference type="Gene3D" id="3.40.395.10">
    <property type="entry name" value="Adenoviral Proteinase, Chain A"/>
    <property type="match status" value="1"/>
</dbReference>
<dbReference type="GO" id="GO:0006508">
    <property type="term" value="P:proteolysis"/>
    <property type="evidence" value="ECO:0007669"/>
    <property type="project" value="UniProtKB-KW"/>
</dbReference>
<dbReference type="InterPro" id="IPR003653">
    <property type="entry name" value="Peptidase_C48_C"/>
</dbReference>
<evidence type="ECO:0000256" key="3">
    <source>
        <dbReference type="ARBA" id="ARBA00022801"/>
    </source>
</evidence>
<keyword evidence="5" id="KW-0472">Membrane</keyword>
<dbReference type="EMBL" id="FN595509">
    <property type="protein sequence ID" value="CBI24928.3"/>
    <property type="molecule type" value="Genomic_DNA"/>
</dbReference>
<comment type="similarity">
    <text evidence="1">Belongs to the peptidase C48 family.</text>
</comment>
<evidence type="ECO:0000313" key="8">
    <source>
        <dbReference type="Proteomes" id="UP000009183"/>
    </source>
</evidence>
<evidence type="ECO:0000256" key="5">
    <source>
        <dbReference type="SAM" id="Phobius"/>
    </source>
</evidence>
<keyword evidence="2" id="KW-0645">Protease</keyword>
<dbReference type="Proteomes" id="UP000009183">
    <property type="component" value="Chromosome 13"/>
</dbReference>
<dbReference type="SUPFAM" id="SSF54001">
    <property type="entry name" value="Cysteine proteinases"/>
    <property type="match status" value="1"/>
</dbReference>
<dbReference type="Pfam" id="PF02902">
    <property type="entry name" value="Peptidase_C48"/>
    <property type="match status" value="1"/>
</dbReference>
<dbReference type="PROSITE" id="PS50600">
    <property type="entry name" value="ULP_PROTEASE"/>
    <property type="match status" value="1"/>
</dbReference>
<keyword evidence="3" id="KW-0378">Hydrolase</keyword>
<sequence>MILCGSPHHFFDRKTSIVSKYISELDDCEKLFIPMHDDCPSHWYLCVIDFKHFDIQILDSLRSKSQDEFRFKSVKIVVEFCQTFFKLYDIGKDVFQFSIDWAPSIPTQDNGWDCGVHVIRHMQRFKNGDSMTSFDFCNFVKIRREIACDLVLHEGNREKKIIVAIVCTKTSTRAMKKIIIMIFVIFLIFIISISTYRHVYWEVVRFDDHTLLMIKSILFEYPNTLLSIW</sequence>
<dbReference type="InParanoid" id="D7T347"/>
<accession>D7T347</accession>
<proteinExistence type="inferred from homology"/>
<name>D7T347_VITVI</name>
<keyword evidence="4" id="KW-0788">Thiol protease</keyword>
<evidence type="ECO:0000256" key="2">
    <source>
        <dbReference type="ARBA" id="ARBA00022670"/>
    </source>
</evidence>
<keyword evidence="5" id="KW-0812">Transmembrane</keyword>
<evidence type="ECO:0000256" key="1">
    <source>
        <dbReference type="ARBA" id="ARBA00005234"/>
    </source>
</evidence>
<dbReference type="eggNOG" id="ENOG502SE8J">
    <property type="taxonomic scope" value="Eukaryota"/>
</dbReference>
<dbReference type="AlphaFoldDB" id="D7T347"/>
<dbReference type="HOGENOM" id="CLU_105636_0_0_1"/>
<feature type="transmembrane region" description="Helical" evidence="5">
    <location>
        <begin position="178"/>
        <end position="196"/>
    </location>
</feature>